<dbReference type="PROSITE" id="PS50297">
    <property type="entry name" value="ANK_REP_REGION"/>
    <property type="match status" value="1"/>
</dbReference>
<dbReference type="Pfam" id="PF12796">
    <property type="entry name" value="Ank_2"/>
    <property type="match status" value="1"/>
</dbReference>
<reference evidence="4" key="1">
    <citation type="submission" date="2021-02" db="EMBL/GenBank/DDBJ databases">
        <authorList>
            <person name="Nowell W R."/>
        </authorList>
    </citation>
    <scope>NUCLEOTIDE SEQUENCE</scope>
</reference>
<keyword evidence="5" id="KW-1185">Reference proteome</keyword>
<evidence type="ECO:0000256" key="3">
    <source>
        <dbReference type="PROSITE-ProRule" id="PRU00023"/>
    </source>
</evidence>
<gene>
    <name evidence="4" type="ORF">JXQ802_LOCUS20621</name>
</gene>
<dbReference type="Proteomes" id="UP000663870">
    <property type="component" value="Unassembled WGS sequence"/>
</dbReference>
<name>A0A814R6Q5_9BILA</name>
<dbReference type="GO" id="GO:0085020">
    <property type="term" value="P:protein K6-linked ubiquitination"/>
    <property type="evidence" value="ECO:0007669"/>
    <property type="project" value="TreeGrafter"/>
</dbReference>
<comment type="caution">
    <text evidence="4">The sequence shown here is derived from an EMBL/GenBank/DDBJ whole genome shotgun (WGS) entry which is preliminary data.</text>
</comment>
<evidence type="ECO:0000256" key="2">
    <source>
        <dbReference type="ARBA" id="ARBA00023043"/>
    </source>
</evidence>
<evidence type="ECO:0000313" key="5">
    <source>
        <dbReference type="Proteomes" id="UP000663870"/>
    </source>
</evidence>
<dbReference type="AlphaFoldDB" id="A0A814R6Q5"/>
<dbReference type="SMART" id="SM00248">
    <property type="entry name" value="ANK"/>
    <property type="match status" value="2"/>
</dbReference>
<dbReference type="GO" id="GO:0004842">
    <property type="term" value="F:ubiquitin-protein transferase activity"/>
    <property type="evidence" value="ECO:0007669"/>
    <property type="project" value="TreeGrafter"/>
</dbReference>
<sequence>MGSNASVEEKNEASILRNPQQGEASDLYWACRAGNLKTVQQILASTIYIDINRLEPNGSTALHAAAFFGHAEIVRLLLHKYGVMRHRRNRHGLTAYEEAATEEIRQLFHRSSNSRRFCSDTTADAEHLFASTVGEQAEDEDDNDEVPNDWVIGANNEKAIRVNQIRGDNIYNKDLRS</sequence>
<feature type="repeat" description="ANK" evidence="3">
    <location>
        <begin position="57"/>
        <end position="78"/>
    </location>
</feature>
<accession>A0A814R6Q5</accession>
<evidence type="ECO:0000313" key="4">
    <source>
        <dbReference type="EMBL" id="CAF1129410.1"/>
    </source>
</evidence>
<organism evidence="4 5">
    <name type="scientific">Rotaria sordida</name>
    <dbReference type="NCBI Taxonomy" id="392033"/>
    <lineage>
        <taxon>Eukaryota</taxon>
        <taxon>Metazoa</taxon>
        <taxon>Spiralia</taxon>
        <taxon>Gnathifera</taxon>
        <taxon>Rotifera</taxon>
        <taxon>Eurotatoria</taxon>
        <taxon>Bdelloidea</taxon>
        <taxon>Philodinida</taxon>
        <taxon>Philodinidae</taxon>
        <taxon>Rotaria</taxon>
    </lineage>
</organism>
<keyword evidence="1" id="KW-0677">Repeat</keyword>
<dbReference type="PANTHER" id="PTHR24171">
    <property type="entry name" value="ANKYRIN REPEAT DOMAIN-CONTAINING PROTEIN 39-RELATED"/>
    <property type="match status" value="1"/>
</dbReference>
<evidence type="ECO:0000256" key="1">
    <source>
        <dbReference type="ARBA" id="ARBA00022737"/>
    </source>
</evidence>
<keyword evidence="2 3" id="KW-0040">ANK repeat</keyword>
<proteinExistence type="predicted"/>
<dbReference type="GO" id="GO:0070531">
    <property type="term" value="C:BRCA1-A complex"/>
    <property type="evidence" value="ECO:0007669"/>
    <property type="project" value="TreeGrafter"/>
</dbReference>
<dbReference type="PROSITE" id="PS50088">
    <property type="entry name" value="ANK_REPEAT"/>
    <property type="match status" value="1"/>
</dbReference>
<dbReference type="Gene3D" id="1.25.40.20">
    <property type="entry name" value="Ankyrin repeat-containing domain"/>
    <property type="match status" value="1"/>
</dbReference>
<protein>
    <submittedName>
        <fullName evidence="4">Uncharacterized protein</fullName>
    </submittedName>
</protein>
<dbReference type="InterPro" id="IPR002110">
    <property type="entry name" value="Ankyrin_rpt"/>
</dbReference>
<dbReference type="InterPro" id="IPR036770">
    <property type="entry name" value="Ankyrin_rpt-contain_sf"/>
</dbReference>
<dbReference type="SUPFAM" id="SSF48403">
    <property type="entry name" value="Ankyrin repeat"/>
    <property type="match status" value="1"/>
</dbReference>
<dbReference type="EMBL" id="CAJNOL010000592">
    <property type="protein sequence ID" value="CAF1129410.1"/>
    <property type="molecule type" value="Genomic_DNA"/>
</dbReference>
<dbReference type="PANTHER" id="PTHR24171:SF8">
    <property type="entry name" value="BRCA1-ASSOCIATED RING DOMAIN PROTEIN 1"/>
    <property type="match status" value="1"/>
</dbReference>
<dbReference type="GO" id="GO:0031436">
    <property type="term" value="C:BRCA1-BARD1 complex"/>
    <property type="evidence" value="ECO:0007669"/>
    <property type="project" value="TreeGrafter"/>
</dbReference>